<comment type="catalytic activity">
    <reaction evidence="1">
        <text>Random endo-hydrolysis of N-acetyl-beta-D-glucosaminide (1-&gt;4)-beta-linkages in chitin and chitodextrins.</text>
        <dbReference type="EC" id="3.2.1.14"/>
    </reaction>
</comment>
<keyword evidence="5 12" id="KW-0378">Hydrolase</keyword>
<evidence type="ECO:0000256" key="7">
    <source>
        <dbReference type="ARBA" id="ARBA00023026"/>
    </source>
</evidence>
<dbReference type="InterPro" id="IPR001002">
    <property type="entry name" value="Chitin-bd_1"/>
</dbReference>
<dbReference type="InterPro" id="IPR018371">
    <property type="entry name" value="Chitin-binding_1_CS"/>
</dbReference>
<keyword evidence="4 11" id="KW-0147">Chitin-binding</keyword>
<evidence type="ECO:0000259" key="14">
    <source>
        <dbReference type="PROSITE" id="PS51910"/>
    </source>
</evidence>
<dbReference type="GO" id="GO:0008843">
    <property type="term" value="F:endochitinase activity"/>
    <property type="evidence" value="ECO:0007669"/>
    <property type="project" value="UniProtKB-EC"/>
</dbReference>
<dbReference type="PROSITE" id="PS00026">
    <property type="entry name" value="CHIT_BIND_I_1"/>
    <property type="match status" value="1"/>
</dbReference>
<dbReference type="Proteomes" id="UP000034947">
    <property type="component" value="Unassembled WGS sequence"/>
</dbReference>
<keyword evidence="6" id="KW-0146">Chitin degradation</keyword>
<evidence type="ECO:0000256" key="8">
    <source>
        <dbReference type="ARBA" id="ARBA00023277"/>
    </source>
</evidence>
<dbReference type="InterPro" id="IPR050314">
    <property type="entry name" value="Glycosyl_Hydrlase_18"/>
</dbReference>
<proteinExistence type="inferred from homology"/>
<dbReference type="EMBL" id="JYKN01000055">
    <property type="protein sequence ID" value="KKK25972.1"/>
    <property type="molecule type" value="Genomic_DNA"/>
</dbReference>
<comment type="caution">
    <text evidence="15">The sequence shown here is derived from an EMBL/GenBank/DDBJ whole genome shotgun (WGS) entry which is preliminary data.</text>
</comment>
<dbReference type="SUPFAM" id="SSF54556">
    <property type="entry name" value="Chitinase insertion domain"/>
    <property type="match status" value="1"/>
</dbReference>
<dbReference type="OrthoDB" id="73875at2759"/>
<organism evidence="15 16">
    <name type="scientific">Aspergillus ochraceoroseus</name>
    <dbReference type="NCBI Taxonomy" id="138278"/>
    <lineage>
        <taxon>Eukaryota</taxon>
        <taxon>Fungi</taxon>
        <taxon>Dikarya</taxon>
        <taxon>Ascomycota</taxon>
        <taxon>Pezizomycotina</taxon>
        <taxon>Eurotiomycetes</taxon>
        <taxon>Eurotiomycetidae</taxon>
        <taxon>Eurotiales</taxon>
        <taxon>Aspergillaceae</taxon>
        <taxon>Aspergillus</taxon>
        <taxon>Aspergillus subgen. Nidulantes</taxon>
    </lineage>
</organism>
<sequence length="1223" mass="130900">MPFLFDETSAGHLQPTDSSSLSLDFPLVRSRDELKPLEIDQGSLMAPNLATGSEGSSVDGYALFGQMWSPKLIAGCAILLSIVSGVASDSADPYSCSATSPCKIGCCSKTGVCGLGPEFCGSDVCISSCDAKSECDPGWGSEWSSKESCPLNVCCSKYGFCGTTSEFCGNKTVKQPSCSSGSSASQKVVGYYEGWSSGRACRGLYPEDLLVTAYSHLNFAFAFVDPDSFEIAPMSDGDTELYSRFTALKTYNPGLETWISVGGWSMNDANQPTAKTFSNLAGSESAQKKFFTSLVHFMSTYGFDGVDIDWEYPVASERSGKAADFANYVSFLKNLKNALGSGGHKYGLTITLPSSYWYMQNFDIKSIAPLVDWFNVMTYDLHGTWDSTDPYIGSVVNAHTNLTEIKQTLDLLWRNDIDPSKVVMGIGFYGRSFTLSDPSCNTAGCPFSGGGTPGPCSASAGTLMYSEIQDIVANDGATVTEDKEAAVAIVTWDTNQWVSYDNNNTLKLKMDFANSKCLGGVMVWASSTDDASGTAIQALAGASGRTNFTEAAVFNYAKQPIGQCVWGDCDAGCPSGYQPATGTGGKVSGYAGIFNGCSKGKSRYYCCPTGSAPTCKWKGTAPFCGATSGGRCSSNEVEVTTSTSATGHSCWTGHKSLCCSKTDSDSTIDQCEWRGSAPFCTTAGVLLSPAVFFTSADCDSDYPIKQTTSKYGSGGEQPCLYDGGWKSYCCKKPDPWADKNCGLLHSVTAPILGKACKGECPSGQVPIATDGTSCQPGTYSYYCCDNPNSPTLPAPGDVSLCPSPPGIPVDSTISDPDGDGSGIYGENNQFDQDCTLYGLTALTSSSSSTTTTTTRDLHEVTLEDISRWIDAHETQRISANREQALPLFNWEASFDPVDVDETENQTLDSRDLHQFAKRTFDKDAVLKFCTPGAPQFNIYPQTYSGYRTVAKLADKGWVSIAKPTICGAIGVTSFTTKPANTDFVTEHVLEKQSLRDYLQYMTNGLMPGGKSLAAGKAVVTGIFDQGGAFFSNWPSTLSASWGSSPVESAFGALGHAEAPANYDNLQVCDRDLNQIKALVTALKRVIDPNEFAKYGPLEQTSFLADVIDTFSYMKFGQTVDSYNSAYKALIAFWQLFAKHPNAQAGYDYVGAFKDLVSADLDLQVSTALAQFKVLAVVAQNTWASKGLSKLYTAVVIKENQDAVADFIKQAATYISYDKTNMLA</sequence>
<keyword evidence="9 12" id="KW-0326">Glycosidase</keyword>
<feature type="disulfide bond" evidence="11">
    <location>
        <begin position="154"/>
        <end position="168"/>
    </location>
</feature>
<dbReference type="VEuPathDB" id="FungiDB:P175DRAFT_0556936"/>
<evidence type="ECO:0000256" key="1">
    <source>
        <dbReference type="ARBA" id="ARBA00000822"/>
    </source>
</evidence>
<dbReference type="GO" id="GO:0006032">
    <property type="term" value="P:chitin catabolic process"/>
    <property type="evidence" value="ECO:0007669"/>
    <property type="project" value="UniProtKB-KW"/>
</dbReference>
<dbReference type="SUPFAM" id="SSF51445">
    <property type="entry name" value="(Trans)glycosidases"/>
    <property type="match status" value="1"/>
</dbReference>
<dbReference type="SMART" id="SM00636">
    <property type="entry name" value="Glyco_18"/>
    <property type="match status" value="1"/>
</dbReference>
<protein>
    <recommendedName>
        <fullName evidence="3">chitinase</fullName>
        <ecNumber evidence="3">3.2.1.14</ecNumber>
    </recommendedName>
</protein>
<evidence type="ECO:0000256" key="11">
    <source>
        <dbReference type="PROSITE-ProRule" id="PRU00261"/>
    </source>
</evidence>
<comment type="similarity">
    <text evidence="2">Belongs to the glycosyl hydrolase 18 family. Chitinase class V subfamily.</text>
</comment>
<feature type="domain" description="GH18" evidence="14">
    <location>
        <begin position="186"/>
        <end position="546"/>
    </location>
</feature>
<evidence type="ECO:0000256" key="6">
    <source>
        <dbReference type="ARBA" id="ARBA00023024"/>
    </source>
</evidence>
<dbReference type="AlphaFoldDB" id="A0A0F8XR18"/>
<evidence type="ECO:0000256" key="4">
    <source>
        <dbReference type="ARBA" id="ARBA00022669"/>
    </source>
</evidence>
<dbReference type="GO" id="GO:0008061">
    <property type="term" value="F:chitin binding"/>
    <property type="evidence" value="ECO:0007669"/>
    <property type="project" value="UniProtKB-UniRule"/>
</dbReference>
<dbReference type="SUPFAM" id="SSF57016">
    <property type="entry name" value="Plant lectins/antimicrobial peptides"/>
    <property type="match status" value="1"/>
</dbReference>
<dbReference type="PROSITE" id="PS51910">
    <property type="entry name" value="GH18_2"/>
    <property type="match status" value="1"/>
</dbReference>
<feature type="domain" description="Chitin-binding type-1" evidence="13">
    <location>
        <begin position="132"/>
        <end position="184"/>
    </location>
</feature>
<dbReference type="InterPro" id="IPR001579">
    <property type="entry name" value="Glyco_hydro_18_chit_AS"/>
</dbReference>
<dbReference type="PROSITE" id="PS01095">
    <property type="entry name" value="GH18_1"/>
    <property type="match status" value="1"/>
</dbReference>
<evidence type="ECO:0000256" key="9">
    <source>
        <dbReference type="ARBA" id="ARBA00023295"/>
    </source>
</evidence>
<gene>
    <name evidence="15" type="ORF">AOCH_000972</name>
</gene>
<dbReference type="GO" id="GO:0000272">
    <property type="term" value="P:polysaccharide catabolic process"/>
    <property type="evidence" value="ECO:0007669"/>
    <property type="project" value="UniProtKB-KW"/>
</dbReference>
<dbReference type="InterPro" id="IPR036861">
    <property type="entry name" value="Endochitinase-like_sf"/>
</dbReference>
<keyword evidence="7" id="KW-0843">Virulence</keyword>
<dbReference type="EC" id="3.2.1.14" evidence="3"/>
<dbReference type="PANTHER" id="PTHR11177:SF333">
    <property type="entry name" value="CHITINASE"/>
    <property type="match status" value="1"/>
</dbReference>
<evidence type="ECO:0000313" key="16">
    <source>
        <dbReference type="Proteomes" id="UP000034947"/>
    </source>
</evidence>
<evidence type="ECO:0000256" key="10">
    <source>
        <dbReference type="ARBA" id="ARBA00023326"/>
    </source>
</evidence>
<comment type="caution">
    <text evidence="11">Lacks conserved residue(s) required for the propagation of feature annotation.</text>
</comment>
<dbReference type="InterPro" id="IPR001223">
    <property type="entry name" value="Glyco_hydro18_cat"/>
</dbReference>
<evidence type="ECO:0000259" key="13">
    <source>
        <dbReference type="PROSITE" id="PS50941"/>
    </source>
</evidence>
<dbReference type="Pfam" id="PF00704">
    <property type="entry name" value="Glyco_hydro_18"/>
    <property type="match status" value="1"/>
</dbReference>
<evidence type="ECO:0000256" key="2">
    <source>
        <dbReference type="ARBA" id="ARBA00008682"/>
    </source>
</evidence>
<name>A0A0F8XR18_9EURO</name>
<keyword evidence="10" id="KW-0624">Polysaccharide degradation</keyword>
<dbReference type="Gene3D" id="3.10.50.10">
    <property type="match status" value="1"/>
</dbReference>
<evidence type="ECO:0000313" key="15">
    <source>
        <dbReference type="EMBL" id="KKK25972.1"/>
    </source>
</evidence>
<dbReference type="Pfam" id="PF00187">
    <property type="entry name" value="Chitin_bind_1"/>
    <property type="match status" value="1"/>
</dbReference>
<dbReference type="InterPro" id="IPR029070">
    <property type="entry name" value="Chitinase_insertion_sf"/>
</dbReference>
<dbReference type="CDD" id="cd00035">
    <property type="entry name" value="ChtBD1"/>
    <property type="match status" value="1"/>
</dbReference>
<dbReference type="Gene3D" id="3.20.20.80">
    <property type="entry name" value="Glycosidases"/>
    <property type="match status" value="1"/>
</dbReference>
<keyword evidence="11" id="KW-1015">Disulfide bond</keyword>
<evidence type="ECO:0000256" key="3">
    <source>
        <dbReference type="ARBA" id="ARBA00012729"/>
    </source>
</evidence>
<dbReference type="Gene3D" id="3.30.60.10">
    <property type="entry name" value="Endochitinase-like"/>
    <property type="match status" value="1"/>
</dbReference>
<dbReference type="SMART" id="SM00270">
    <property type="entry name" value="ChtBD1"/>
    <property type="match status" value="2"/>
</dbReference>
<dbReference type="InterPro" id="IPR017853">
    <property type="entry name" value="GH"/>
</dbReference>
<dbReference type="InterPro" id="IPR011583">
    <property type="entry name" value="Chitinase_II/V-like_cat"/>
</dbReference>
<evidence type="ECO:0000256" key="12">
    <source>
        <dbReference type="RuleBase" id="RU000489"/>
    </source>
</evidence>
<dbReference type="CDD" id="cd06922">
    <property type="entry name" value="ChtBD1_GH18_1"/>
    <property type="match status" value="1"/>
</dbReference>
<evidence type="ECO:0000256" key="5">
    <source>
        <dbReference type="ARBA" id="ARBA00022801"/>
    </source>
</evidence>
<dbReference type="PANTHER" id="PTHR11177">
    <property type="entry name" value="CHITINASE"/>
    <property type="match status" value="1"/>
</dbReference>
<dbReference type="PROSITE" id="PS50941">
    <property type="entry name" value="CHIT_BIND_I_2"/>
    <property type="match status" value="1"/>
</dbReference>
<keyword evidence="8" id="KW-0119">Carbohydrate metabolism</keyword>
<reference evidence="15 16" key="1">
    <citation type="submission" date="2015-02" db="EMBL/GenBank/DDBJ databases">
        <title>Draft Genome Sequences of Two Closely-Related Aflatoxigenic Aspergillus Species Obtained from the Cote d'Ivoire.</title>
        <authorList>
            <person name="Moore G.G."/>
            <person name="Beltz S.B."/>
            <person name="Mack B.M."/>
        </authorList>
    </citation>
    <scope>NUCLEOTIDE SEQUENCE [LARGE SCALE GENOMIC DNA]</scope>
    <source>
        <strain evidence="15 16">SRRC1432</strain>
    </source>
</reference>
<accession>A0A0F8XR18</accession>
<keyword evidence="16" id="KW-1185">Reference proteome</keyword>
<feature type="disulfide bond" evidence="11">
    <location>
        <begin position="149"/>
        <end position="161"/>
    </location>
</feature>